<dbReference type="AlphaFoldDB" id="A0A081D8N1"/>
<dbReference type="Proteomes" id="UP000028980">
    <property type="component" value="Unassembled WGS sequence"/>
</dbReference>
<keyword evidence="1" id="KW-0802">TPR repeat</keyword>
<proteinExistence type="predicted"/>
<evidence type="ECO:0000256" key="2">
    <source>
        <dbReference type="SAM" id="SignalP"/>
    </source>
</evidence>
<accession>A0A081D8N1</accession>
<feature type="chain" id="PRO_5001756577" evidence="2">
    <location>
        <begin position="24"/>
        <end position="146"/>
    </location>
</feature>
<feature type="repeat" description="TPR" evidence="1">
    <location>
        <begin position="52"/>
        <end position="85"/>
    </location>
</feature>
<reference evidence="3 4" key="1">
    <citation type="journal article" date="2014" name="Genome Announc.">
        <title>Draft Genome Sequences of Marine Flavobacterium Nonlabens Strains NR17, NR24, NR27, NR32, NR33, and Ara13.</title>
        <authorList>
            <person name="Nakanishi M."/>
            <person name="Meirelles P."/>
            <person name="Suzuki R."/>
            <person name="Takatani N."/>
            <person name="Mino S."/>
            <person name="Suda W."/>
            <person name="Oshima K."/>
            <person name="Hattori M."/>
            <person name="Ohkuma M."/>
            <person name="Hosokawa M."/>
            <person name="Miyashita K."/>
            <person name="Thompson F.L."/>
            <person name="Niwa A."/>
            <person name="Sawabe T."/>
            <person name="Sawabe T."/>
        </authorList>
    </citation>
    <scope>NUCLEOTIDE SEQUENCE [LARGE SCALE GENOMIC DNA]</scope>
    <source>
        <strain evidence="4">JCM19296</strain>
    </source>
</reference>
<evidence type="ECO:0000313" key="4">
    <source>
        <dbReference type="Proteomes" id="UP000028980"/>
    </source>
</evidence>
<comment type="caution">
    <text evidence="3">The sequence shown here is derived from an EMBL/GenBank/DDBJ whole genome shotgun (WGS) entry which is preliminary data.</text>
</comment>
<evidence type="ECO:0000256" key="1">
    <source>
        <dbReference type="PROSITE-ProRule" id="PRU00339"/>
    </source>
</evidence>
<name>A0A081D8N1_NONUL</name>
<gene>
    <name evidence="3" type="ORF">JCM19296_855</name>
</gene>
<feature type="signal peptide" evidence="2">
    <location>
        <begin position="1"/>
        <end position="23"/>
    </location>
</feature>
<dbReference type="Gene3D" id="1.25.40.10">
    <property type="entry name" value="Tetratricopeptide repeat domain"/>
    <property type="match status" value="1"/>
</dbReference>
<dbReference type="InterPro" id="IPR011990">
    <property type="entry name" value="TPR-like_helical_dom_sf"/>
</dbReference>
<protein>
    <submittedName>
        <fullName evidence="3">TPR repeat</fullName>
    </submittedName>
</protein>
<evidence type="ECO:0000313" key="3">
    <source>
        <dbReference type="EMBL" id="GAK75277.1"/>
    </source>
</evidence>
<sequence>MKKMFFIILLLCSAMGWSQDAFAKAESLFNSEQYEAAKPYINLYCKTTKKTPIILRRLGDIESHAQRYKKAFPYYKRLLDLDDSNPDYHFLYGGTLGLHAKESSKLEALGYLDDIKFHLKKAASLDPNHVEARWHWYNYIVSCLES</sequence>
<keyword evidence="2" id="KW-0732">Signal</keyword>
<organism evidence="3 4">
    <name type="scientific">Nonlabens ulvanivorans</name>
    <name type="common">Persicivirga ulvanivorans</name>
    <dbReference type="NCBI Taxonomy" id="906888"/>
    <lineage>
        <taxon>Bacteria</taxon>
        <taxon>Pseudomonadati</taxon>
        <taxon>Bacteroidota</taxon>
        <taxon>Flavobacteriia</taxon>
        <taxon>Flavobacteriales</taxon>
        <taxon>Flavobacteriaceae</taxon>
        <taxon>Nonlabens</taxon>
    </lineage>
</organism>
<dbReference type="PROSITE" id="PS50005">
    <property type="entry name" value="TPR"/>
    <property type="match status" value="1"/>
</dbReference>
<dbReference type="InterPro" id="IPR019734">
    <property type="entry name" value="TPR_rpt"/>
</dbReference>
<dbReference type="EMBL" id="BBLG01000001">
    <property type="protein sequence ID" value="GAK75277.1"/>
    <property type="molecule type" value="Genomic_DNA"/>
</dbReference>
<dbReference type="SUPFAM" id="SSF48452">
    <property type="entry name" value="TPR-like"/>
    <property type="match status" value="1"/>
</dbReference>